<feature type="non-terminal residue" evidence="1">
    <location>
        <position position="27"/>
    </location>
</feature>
<accession>A0A392T6P3</accession>
<dbReference type="Proteomes" id="UP000265520">
    <property type="component" value="Unassembled WGS sequence"/>
</dbReference>
<reference evidence="1 2" key="1">
    <citation type="journal article" date="2018" name="Front. Plant Sci.">
        <title>Red Clover (Trifolium pratense) and Zigzag Clover (T. medium) - A Picture of Genomic Similarities and Differences.</title>
        <authorList>
            <person name="Dluhosova J."/>
            <person name="Istvanek J."/>
            <person name="Nedelnik J."/>
            <person name="Repkova J."/>
        </authorList>
    </citation>
    <scope>NUCLEOTIDE SEQUENCE [LARGE SCALE GENOMIC DNA]</scope>
    <source>
        <strain evidence="2">cv. 10/8</strain>
        <tissue evidence="1">Leaf</tissue>
    </source>
</reference>
<evidence type="ECO:0000313" key="1">
    <source>
        <dbReference type="EMBL" id="MCI56771.1"/>
    </source>
</evidence>
<comment type="caution">
    <text evidence="1">The sequence shown here is derived from an EMBL/GenBank/DDBJ whole genome shotgun (WGS) entry which is preliminary data.</text>
</comment>
<evidence type="ECO:0000313" key="2">
    <source>
        <dbReference type="Proteomes" id="UP000265520"/>
    </source>
</evidence>
<proteinExistence type="predicted"/>
<sequence>MSLMMGLNLMMELKGKEGLEAGGGREK</sequence>
<dbReference type="AlphaFoldDB" id="A0A392T6P3"/>
<protein>
    <submittedName>
        <fullName evidence="1">Uncharacterized protein</fullName>
    </submittedName>
</protein>
<dbReference type="EMBL" id="LXQA010518001">
    <property type="protein sequence ID" value="MCI56771.1"/>
    <property type="molecule type" value="Genomic_DNA"/>
</dbReference>
<name>A0A392T6P3_9FABA</name>
<keyword evidence="2" id="KW-1185">Reference proteome</keyword>
<organism evidence="1 2">
    <name type="scientific">Trifolium medium</name>
    <dbReference type="NCBI Taxonomy" id="97028"/>
    <lineage>
        <taxon>Eukaryota</taxon>
        <taxon>Viridiplantae</taxon>
        <taxon>Streptophyta</taxon>
        <taxon>Embryophyta</taxon>
        <taxon>Tracheophyta</taxon>
        <taxon>Spermatophyta</taxon>
        <taxon>Magnoliopsida</taxon>
        <taxon>eudicotyledons</taxon>
        <taxon>Gunneridae</taxon>
        <taxon>Pentapetalae</taxon>
        <taxon>rosids</taxon>
        <taxon>fabids</taxon>
        <taxon>Fabales</taxon>
        <taxon>Fabaceae</taxon>
        <taxon>Papilionoideae</taxon>
        <taxon>50 kb inversion clade</taxon>
        <taxon>NPAAA clade</taxon>
        <taxon>Hologalegina</taxon>
        <taxon>IRL clade</taxon>
        <taxon>Trifolieae</taxon>
        <taxon>Trifolium</taxon>
    </lineage>
</organism>